<feature type="binding site" description="axial binding residue" evidence="12">
    <location>
        <position position="504"/>
    </location>
    <ligand>
        <name>heme</name>
        <dbReference type="ChEBI" id="CHEBI:30413"/>
    </ligand>
    <ligandPart>
        <name>Fe</name>
        <dbReference type="ChEBI" id="CHEBI:18248"/>
    </ligandPart>
</feature>
<comment type="caution">
    <text evidence="13">The sequence shown here is derived from an EMBL/GenBank/DDBJ whole genome shotgun (WGS) entry which is preliminary data.</text>
</comment>
<dbReference type="OrthoDB" id="1844152at2759"/>
<dbReference type="InterPro" id="IPR002403">
    <property type="entry name" value="Cyt_P450_E_grp-IV"/>
</dbReference>
<evidence type="ECO:0000256" key="3">
    <source>
        <dbReference type="ARBA" id="ARBA00010617"/>
    </source>
</evidence>
<evidence type="ECO:0000256" key="10">
    <source>
        <dbReference type="ARBA" id="ARBA00023033"/>
    </source>
</evidence>
<reference evidence="13 14" key="1">
    <citation type="submission" date="2016-05" db="EMBL/GenBank/DDBJ databases">
        <title>Genome sequencing of Trichophyton violaceum CMCC(F)T3l isolated from hair.</title>
        <authorList>
            <person name="Zhan P."/>
            <person name="Tao Y."/>
            <person name="Liu W."/>
        </authorList>
    </citation>
    <scope>NUCLEOTIDE SEQUENCE [LARGE SCALE GENOMIC DNA]</scope>
    <source>
        <strain evidence="14">CMCC(F)T3l</strain>
    </source>
</reference>
<protein>
    <recommendedName>
        <fullName evidence="15">Cytochrome P450</fullName>
    </recommendedName>
</protein>
<evidence type="ECO:0000256" key="1">
    <source>
        <dbReference type="ARBA" id="ARBA00001971"/>
    </source>
</evidence>
<dbReference type="GO" id="GO:0004497">
    <property type="term" value="F:monooxygenase activity"/>
    <property type="evidence" value="ECO:0007669"/>
    <property type="project" value="UniProtKB-KW"/>
</dbReference>
<evidence type="ECO:0000256" key="11">
    <source>
        <dbReference type="ARBA" id="ARBA00023136"/>
    </source>
</evidence>
<evidence type="ECO:0000256" key="7">
    <source>
        <dbReference type="ARBA" id="ARBA00022989"/>
    </source>
</evidence>
<keyword evidence="7" id="KW-1133">Transmembrane helix</keyword>
<dbReference type="PANTHER" id="PTHR46206">
    <property type="entry name" value="CYTOCHROME P450"/>
    <property type="match status" value="1"/>
</dbReference>
<keyword evidence="4 12" id="KW-0349">Heme</keyword>
<dbReference type="CDD" id="cd11041">
    <property type="entry name" value="CYP503A1-like"/>
    <property type="match status" value="1"/>
</dbReference>
<dbReference type="InterPro" id="IPR036396">
    <property type="entry name" value="Cyt_P450_sf"/>
</dbReference>
<comment type="subcellular location">
    <subcellularLocation>
        <location evidence="2">Membrane</location>
    </subcellularLocation>
</comment>
<dbReference type="PRINTS" id="PR00465">
    <property type="entry name" value="EP450IV"/>
</dbReference>
<dbReference type="GO" id="GO:0005506">
    <property type="term" value="F:iron ion binding"/>
    <property type="evidence" value="ECO:0007669"/>
    <property type="project" value="InterPro"/>
</dbReference>
<comment type="cofactor">
    <cofactor evidence="1 12">
        <name>heme</name>
        <dbReference type="ChEBI" id="CHEBI:30413"/>
    </cofactor>
</comment>
<dbReference type="Proteomes" id="UP000243519">
    <property type="component" value="Unassembled WGS sequence"/>
</dbReference>
<evidence type="ECO:0000256" key="2">
    <source>
        <dbReference type="ARBA" id="ARBA00004370"/>
    </source>
</evidence>
<dbReference type="GO" id="GO:0020037">
    <property type="term" value="F:heme binding"/>
    <property type="evidence" value="ECO:0007669"/>
    <property type="project" value="InterPro"/>
</dbReference>
<evidence type="ECO:0000256" key="6">
    <source>
        <dbReference type="ARBA" id="ARBA00022723"/>
    </source>
</evidence>
<dbReference type="PANTHER" id="PTHR46206:SF5">
    <property type="entry name" value="P450, PUTATIVE (EUROFUNG)-RELATED"/>
    <property type="match status" value="1"/>
</dbReference>
<keyword evidence="11" id="KW-0472">Membrane</keyword>
<evidence type="ECO:0000313" key="14">
    <source>
        <dbReference type="Proteomes" id="UP000243519"/>
    </source>
</evidence>
<evidence type="ECO:0000256" key="5">
    <source>
        <dbReference type="ARBA" id="ARBA00022692"/>
    </source>
</evidence>
<evidence type="ECO:0008006" key="15">
    <source>
        <dbReference type="Google" id="ProtNLM"/>
    </source>
</evidence>
<name>A0A178FP43_TRIVO</name>
<accession>A0A178FP43</accession>
<dbReference type="InterPro" id="IPR001128">
    <property type="entry name" value="Cyt_P450"/>
</dbReference>
<dbReference type="GO" id="GO:0016020">
    <property type="term" value="C:membrane"/>
    <property type="evidence" value="ECO:0007669"/>
    <property type="project" value="UniProtKB-SubCell"/>
</dbReference>
<evidence type="ECO:0000313" key="13">
    <source>
        <dbReference type="EMBL" id="OAL74270.1"/>
    </source>
</evidence>
<evidence type="ECO:0000256" key="4">
    <source>
        <dbReference type="ARBA" id="ARBA00022617"/>
    </source>
</evidence>
<dbReference type="EMBL" id="LHPN01000002">
    <property type="protein sequence ID" value="OAL74270.1"/>
    <property type="molecule type" value="Genomic_DNA"/>
</dbReference>
<dbReference type="Pfam" id="PF00067">
    <property type="entry name" value="p450"/>
    <property type="match status" value="1"/>
</dbReference>
<gene>
    <name evidence="13" type="ORF">A7D00_2302</name>
</gene>
<evidence type="ECO:0000256" key="9">
    <source>
        <dbReference type="ARBA" id="ARBA00023004"/>
    </source>
</evidence>
<dbReference type="AlphaFoldDB" id="A0A178FP43"/>
<evidence type="ECO:0000256" key="8">
    <source>
        <dbReference type="ARBA" id="ARBA00023002"/>
    </source>
</evidence>
<proteinExistence type="inferred from homology"/>
<keyword evidence="8" id="KW-0560">Oxidoreductase</keyword>
<comment type="similarity">
    <text evidence="3">Belongs to the cytochrome P450 family.</text>
</comment>
<keyword evidence="10" id="KW-0503">Monooxygenase</keyword>
<keyword evidence="14" id="KW-1185">Reference proteome</keyword>
<evidence type="ECO:0000256" key="12">
    <source>
        <dbReference type="PIRSR" id="PIRSR602403-1"/>
    </source>
</evidence>
<sequence length="563" mass="63977">MHTEPPSKHIVTMAIPVLPPFSKLASTIDSRGWSWHWYHVVYLLLAWQTAQILWKFWWKVPSNVIIAAYPTPLGRFLTALYMVFDSGTLLEKAYESAGGKPFAIPMLDRWIIFVSNTETLKQLDREPEHVLSLQQALHELASTGPILGPHQVKIENKGTQSEVSRVVVGVLKNKLRSNIPLMSDTLRERVRKSMALEMSPPANEACEKNEWRQVRLMPVLLRIFTSVNLLPLVGDEQANRPEVYDDVMNFFWSCARAFPIVDTMPSFLTPFIGPIAMGWGVTRTKVYDLLLWHTTKALEDKEVGREKQHSGGHVAQWASEITKLRDAAEVAKISLGLLFASAFQVPMVGQDQYNPTVCVTIHTEDPAAQVVQFCIHRLCRHEEYTDKLRQEALECENLSFGAMNREMPYLDSFMKETSRLSPGPIVSAPRTVMVPYTMEDGCHIPAGNWIAIPQLALMRDEKIWPNGKEFEGFRFVDEQGDASESRFTHPSHEFPFWGSIKHACPARFYVSVVIKMVLSHLLLDYDFKLENPTAAPFLTFGKVRVPSPFMTLLIRKRSTGSRV</sequence>
<dbReference type="SUPFAM" id="SSF48264">
    <property type="entry name" value="Cytochrome P450"/>
    <property type="match status" value="1"/>
</dbReference>
<keyword evidence="9 12" id="KW-0408">Iron</keyword>
<keyword evidence="6 12" id="KW-0479">Metal-binding</keyword>
<dbReference type="Gene3D" id="1.10.630.10">
    <property type="entry name" value="Cytochrome P450"/>
    <property type="match status" value="1"/>
</dbReference>
<keyword evidence="5" id="KW-0812">Transmembrane</keyword>
<organism evidence="13 14">
    <name type="scientific">Trichophyton violaceum</name>
    <dbReference type="NCBI Taxonomy" id="34388"/>
    <lineage>
        <taxon>Eukaryota</taxon>
        <taxon>Fungi</taxon>
        <taxon>Dikarya</taxon>
        <taxon>Ascomycota</taxon>
        <taxon>Pezizomycotina</taxon>
        <taxon>Eurotiomycetes</taxon>
        <taxon>Eurotiomycetidae</taxon>
        <taxon>Onygenales</taxon>
        <taxon>Arthrodermataceae</taxon>
        <taxon>Trichophyton</taxon>
    </lineage>
</organism>
<dbReference type="GO" id="GO:0016705">
    <property type="term" value="F:oxidoreductase activity, acting on paired donors, with incorporation or reduction of molecular oxygen"/>
    <property type="evidence" value="ECO:0007669"/>
    <property type="project" value="InterPro"/>
</dbReference>